<dbReference type="Proteomes" id="UP000006718">
    <property type="component" value="Chromosome 16"/>
</dbReference>
<protein>
    <submittedName>
        <fullName evidence="2">Uncharacterized protein</fullName>
    </submittedName>
</protein>
<feature type="compositionally biased region" description="Basic residues" evidence="1">
    <location>
        <begin position="95"/>
        <end position="107"/>
    </location>
</feature>
<feature type="region of interest" description="Disordered" evidence="1">
    <location>
        <begin position="22"/>
        <end position="43"/>
    </location>
</feature>
<reference evidence="2" key="4">
    <citation type="submission" date="2025-09" db="UniProtKB">
        <authorList>
            <consortium name="Ensembl"/>
        </authorList>
    </citation>
    <scope>IDENTIFICATION</scope>
    <source>
        <strain evidence="2">17573</strain>
    </source>
</reference>
<dbReference type="AlphaFoldDB" id="A0A5F8AP19"/>
<feature type="region of interest" description="Disordered" evidence="1">
    <location>
        <begin position="77"/>
        <end position="107"/>
    </location>
</feature>
<evidence type="ECO:0000256" key="1">
    <source>
        <dbReference type="SAM" id="MobiDB-lite"/>
    </source>
</evidence>
<evidence type="ECO:0000313" key="2">
    <source>
        <dbReference type="Ensembl" id="ENSMMUP00000078671.1"/>
    </source>
</evidence>
<reference evidence="2" key="3">
    <citation type="submission" date="2025-08" db="UniProtKB">
        <authorList>
            <consortium name="Ensembl"/>
        </authorList>
    </citation>
    <scope>IDENTIFICATION</scope>
    <source>
        <strain evidence="2">17573</strain>
    </source>
</reference>
<accession>A0A5F8AP19</accession>
<keyword evidence="3" id="KW-1185">Reference proteome</keyword>
<dbReference type="GeneTree" id="ENSGT00940000163244"/>
<dbReference type="Ensembl" id="ENSMMUT00000096531.1">
    <property type="protein sequence ID" value="ENSMMUP00000078671.1"/>
    <property type="gene ID" value="ENSMMUG00000062152.1"/>
</dbReference>
<reference evidence="2" key="2">
    <citation type="submission" date="2019-01" db="EMBL/GenBank/DDBJ databases">
        <authorList>
            <person name="Graves T."/>
            <person name="Eichler E.E."/>
            <person name="Wilson R.K."/>
        </authorList>
    </citation>
    <scope>NUCLEOTIDE SEQUENCE [LARGE SCALE GENOMIC DNA]</scope>
    <source>
        <strain evidence="2">17573</strain>
    </source>
</reference>
<sequence>MDKGPAAGLAVAWNSCVMGREAEAPTGSTQEAECRPGGRGGTEPLVSHFGGARGQPWWLTPVIPALWEAEAGGSLEARSSRPAWPTRQNPISTKNTKKIARRGGTRL</sequence>
<dbReference type="InParanoid" id="A0A5F8AP19"/>
<dbReference type="Bgee" id="ENSMMUG00000062152">
    <property type="expression patterns" value="Expressed in cerebellum and 2 other cell types or tissues"/>
</dbReference>
<reference evidence="3" key="1">
    <citation type="journal article" date="2007" name="Science">
        <title>Evolutionary and biomedical insights from the rhesus macaque genome.</title>
        <authorList>
            <person name="Gibbs R.A."/>
            <person name="Rogers J."/>
            <person name="Katze M.G."/>
            <person name="Bumgarner R."/>
            <person name="Weinstock G.M."/>
            <person name="Mardis E.R."/>
            <person name="Remington K.A."/>
            <person name="Strausberg R.L."/>
            <person name="Venter J.C."/>
            <person name="Wilson R.K."/>
            <person name="Batzer M.A."/>
            <person name="Bustamante C.D."/>
            <person name="Eichler E.E."/>
            <person name="Hahn M.W."/>
            <person name="Hardison R.C."/>
            <person name="Makova K.D."/>
            <person name="Miller W."/>
            <person name="Milosavljevic A."/>
            <person name="Palermo R.E."/>
            <person name="Siepel A."/>
            <person name="Sikela J.M."/>
            <person name="Attaway T."/>
            <person name="Bell S."/>
            <person name="Bernard K.E."/>
            <person name="Buhay C.J."/>
            <person name="Chandrabose M.N."/>
            <person name="Dao M."/>
            <person name="Davis C."/>
            <person name="Delehaunty K.D."/>
            <person name="Ding Y."/>
            <person name="Dinh H.H."/>
            <person name="Dugan-Rocha S."/>
            <person name="Fulton L.A."/>
            <person name="Gabisi R.A."/>
            <person name="Garner T.T."/>
            <person name="Godfrey J."/>
            <person name="Hawes A.C."/>
            <person name="Hernandez J."/>
            <person name="Hines S."/>
            <person name="Holder M."/>
            <person name="Hume J."/>
            <person name="Jhangiani S.N."/>
            <person name="Joshi V."/>
            <person name="Khan Z.M."/>
            <person name="Kirkness E.F."/>
            <person name="Cree A."/>
            <person name="Fowler R.G."/>
            <person name="Lee S."/>
            <person name="Lewis L.R."/>
            <person name="Li Z."/>
            <person name="Liu Y.-S."/>
            <person name="Moore S.M."/>
            <person name="Muzny D."/>
            <person name="Nazareth L.V."/>
            <person name="Ngo D.N."/>
            <person name="Okwuonu G.O."/>
            <person name="Pai G."/>
            <person name="Parker D."/>
            <person name="Paul H.A."/>
            <person name="Pfannkoch C."/>
            <person name="Pohl C.S."/>
            <person name="Rogers Y.-H.C."/>
            <person name="Ruiz S.J."/>
            <person name="Sabo A."/>
            <person name="Santibanez J."/>
            <person name="Schneider B.W."/>
            <person name="Smith S.M."/>
            <person name="Sodergren E."/>
            <person name="Svatek A.F."/>
            <person name="Utterback T.R."/>
            <person name="Vattathil S."/>
            <person name="Warren W."/>
            <person name="White C.S."/>
            <person name="Chinwalla A.T."/>
            <person name="Feng Y."/>
            <person name="Halpern A.L."/>
            <person name="Hillier L.W."/>
            <person name="Huang X."/>
            <person name="Minx P."/>
            <person name="Nelson J.O."/>
            <person name="Pepin K.H."/>
            <person name="Qin X."/>
            <person name="Sutton G.G."/>
            <person name="Venter E."/>
            <person name="Walenz B.P."/>
            <person name="Wallis J.W."/>
            <person name="Worley K.C."/>
            <person name="Yang S.-P."/>
            <person name="Jones S.M."/>
            <person name="Marra M.A."/>
            <person name="Rocchi M."/>
            <person name="Schein J.E."/>
            <person name="Baertsch R."/>
            <person name="Clarke L."/>
            <person name="Csuros M."/>
            <person name="Glasscock J."/>
            <person name="Harris R.A."/>
            <person name="Havlak P."/>
            <person name="Jackson A.R."/>
            <person name="Jiang H."/>
            <person name="Liu Y."/>
            <person name="Messina D.N."/>
            <person name="Shen Y."/>
            <person name="Song H.X.-Z."/>
            <person name="Wylie T."/>
            <person name="Zhang L."/>
            <person name="Birney E."/>
            <person name="Han K."/>
            <person name="Konkel M.K."/>
            <person name="Lee J."/>
            <person name="Smit A.F.A."/>
            <person name="Ullmer B."/>
            <person name="Wang H."/>
            <person name="Xing J."/>
            <person name="Burhans R."/>
            <person name="Cheng Z."/>
            <person name="Karro J.E."/>
            <person name="Ma J."/>
            <person name="Raney B."/>
            <person name="She X."/>
            <person name="Cox M.J."/>
            <person name="Demuth J.P."/>
            <person name="Dumas L.J."/>
            <person name="Han S.-G."/>
            <person name="Hopkins J."/>
            <person name="Karimpour-Fard A."/>
            <person name="Kim Y.H."/>
            <person name="Pollack J.R."/>
            <person name="Vinar T."/>
            <person name="Addo-Quaye C."/>
            <person name="Degenhardt J."/>
            <person name="Denby A."/>
            <person name="Hubisz M.J."/>
            <person name="Indap A."/>
            <person name="Kosiol C."/>
            <person name="Lahn B.T."/>
            <person name="Lawson H.A."/>
            <person name="Marklein A."/>
            <person name="Nielsen R."/>
            <person name="Vallender E.J."/>
            <person name="Clark A.G."/>
            <person name="Ferguson B."/>
            <person name="Hernandez R.D."/>
            <person name="Hirani K."/>
            <person name="Kehrer-Sawatzki H."/>
            <person name="Kolb J."/>
            <person name="Patil S."/>
            <person name="Pu L.-L."/>
            <person name="Ren Y."/>
            <person name="Smith D.G."/>
            <person name="Wheeler D.A."/>
            <person name="Schenck I."/>
            <person name="Ball E.V."/>
            <person name="Chen R."/>
            <person name="Cooper D.N."/>
            <person name="Giardine B."/>
            <person name="Hsu F."/>
            <person name="Kent W.J."/>
            <person name="Lesk A."/>
            <person name="Nelson D.L."/>
            <person name="O'brien W.E."/>
            <person name="Pruefer K."/>
            <person name="Stenson P.D."/>
            <person name="Wallace J.C."/>
            <person name="Ke H."/>
            <person name="Liu X.-M."/>
            <person name="Wang P."/>
            <person name="Xiang A.P."/>
            <person name="Yang F."/>
            <person name="Barber G.P."/>
            <person name="Haussler D."/>
            <person name="Karolchik D."/>
            <person name="Kern A.D."/>
            <person name="Kuhn R.M."/>
            <person name="Smith K.E."/>
            <person name="Zwieg A.S."/>
        </authorList>
    </citation>
    <scope>NUCLEOTIDE SEQUENCE [LARGE SCALE GENOMIC DNA]</scope>
    <source>
        <strain evidence="3">17573</strain>
    </source>
</reference>
<organism evidence="2 3">
    <name type="scientific">Macaca mulatta</name>
    <name type="common">Rhesus macaque</name>
    <dbReference type="NCBI Taxonomy" id="9544"/>
    <lineage>
        <taxon>Eukaryota</taxon>
        <taxon>Metazoa</taxon>
        <taxon>Chordata</taxon>
        <taxon>Craniata</taxon>
        <taxon>Vertebrata</taxon>
        <taxon>Euteleostomi</taxon>
        <taxon>Mammalia</taxon>
        <taxon>Eutheria</taxon>
        <taxon>Euarchontoglires</taxon>
        <taxon>Primates</taxon>
        <taxon>Haplorrhini</taxon>
        <taxon>Catarrhini</taxon>
        <taxon>Cercopithecidae</taxon>
        <taxon>Cercopithecinae</taxon>
        <taxon>Macaca</taxon>
    </lineage>
</organism>
<evidence type="ECO:0000313" key="3">
    <source>
        <dbReference type="Proteomes" id="UP000006718"/>
    </source>
</evidence>
<dbReference type="PaxDb" id="9544-ENSMMUP00000032010"/>
<dbReference type="VEuPathDB" id="HostDB:ENSMMUG00000062152"/>
<proteinExistence type="predicted"/>
<name>A0A5F8AP19_MACMU</name>